<evidence type="ECO:0000313" key="1">
    <source>
        <dbReference type="EMBL" id="SFI59296.1"/>
    </source>
</evidence>
<dbReference type="STRING" id="1121003.SAMN03080618_00845"/>
<organism evidence="1 2">
    <name type="scientific">Aquamicrobium aerolatum DSM 21857</name>
    <dbReference type="NCBI Taxonomy" id="1121003"/>
    <lineage>
        <taxon>Bacteria</taxon>
        <taxon>Pseudomonadati</taxon>
        <taxon>Pseudomonadota</taxon>
        <taxon>Alphaproteobacteria</taxon>
        <taxon>Hyphomicrobiales</taxon>
        <taxon>Phyllobacteriaceae</taxon>
        <taxon>Aerobium</taxon>
    </lineage>
</organism>
<keyword evidence="2" id="KW-1185">Reference proteome</keyword>
<sequence>MINPALAHLFENWQLDIDAADDGTSATALFGDEAVEISVTAHGDDAEEALANLMSTINESASALACI</sequence>
<dbReference type="EMBL" id="FORF01000004">
    <property type="protein sequence ID" value="SFI59296.1"/>
    <property type="molecule type" value="Genomic_DNA"/>
</dbReference>
<accession>A0A1I3JGL3</accession>
<dbReference type="Proteomes" id="UP000242763">
    <property type="component" value="Unassembled WGS sequence"/>
</dbReference>
<proteinExistence type="predicted"/>
<reference evidence="2" key="1">
    <citation type="submission" date="2016-10" db="EMBL/GenBank/DDBJ databases">
        <authorList>
            <person name="Varghese N."/>
            <person name="Submissions S."/>
        </authorList>
    </citation>
    <scope>NUCLEOTIDE SEQUENCE [LARGE SCALE GENOMIC DNA]</scope>
    <source>
        <strain evidence="2">DSM 21857</strain>
    </source>
</reference>
<protein>
    <submittedName>
        <fullName evidence="1">Uncharacterized protein</fullName>
    </submittedName>
</protein>
<dbReference type="RefSeq" id="WP_091519025.1">
    <property type="nucleotide sequence ID" value="NZ_FORF01000004.1"/>
</dbReference>
<name>A0A1I3JGL3_9HYPH</name>
<gene>
    <name evidence="1" type="ORF">SAMN03080618_00845</name>
</gene>
<evidence type="ECO:0000313" key="2">
    <source>
        <dbReference type="Proteomes" id="UP000242763"/>
    </source>
</evidence>
<dbReference type="AlphaFoldDB" id="A0A1I3JGL3"/>